<feature type="non-terminal residue" evidence="1">
    <location>
        <position position="39"/>
    </location>
</feature>
<dbReference type="Proteomes" id="UP000244334">
    <property type="component" value="Unassembled WGS sequence"/>
</dbReference>
<protein>
    <submittedName>
        <fullName evidence="1">Uncharacterized protein</fullName>
    </submittedName>
</protein>
<dbReference type="EMBL" id="LJAM02000218">
    <property type="protein sequence ID" value="RAP71000.1"/>
    <property type="molecule type" value="Genomic_DNA"/>
</dbReference>
<keyword evidence="2" id="KW-1185">Reference proteome</keyword>
<comment type="caution">
    <text evidence="1">The sequence shown here is derived from an EMBL/GenBank/DDBJ whole genome shotgun (WGS) entry which is preliminary data.</text>
</comment>
<reference evidence="1" key="1">
    <citation type="submission" date="2018-04" db="EMBL/GenBank/DDBJ databases">
        <title>Genomes of the Obligate Erwinia dacicola and Facultative Enterobacter sp. OLF Endosymbionts of the Olive Fruit fly, Bactrocera oleae.</title>
        <authorList>
            <person name="Estes A.M."/>
            <person name="Hearn D.J."/>
            <person name="Agarwal S."/>
            <person name="Pierson E.A."/>
            <person name="Dunning-Hotopp J.C."/>
        </authorList>
    </citation>
    <scope>NUCLEOTIDE SEQUENCE [LARGE SCALE GENOMIC DNA]</scope>
    <source>
        <strain evidence="1">Oroville</strain>
    </source>
</reference>
<gene>
    <name evidence="1" type="ORF">ACZ87_02192</name>
</gene>
<evidence type="ECO:0000313" key="1">
    <source>
        <dbReference type="EMBL" id="RAP71000.1"/>
    </source>
</evidence>
<accession>A0A328TLH1</accession>
<sequence>MQYEIPFNPLALTAAAIYALSRVQWPLPLPLYAGQRLAA</sequence>
<evidence type="ECO:0000313" key="2">
    <source>
        <dbReference type="Proteomes" id="UP000244334"/>
    </source>
</evidence>
<proteinExistence type="predicted"/>
<organism evidence="1 2">
    <name type="scientific">Candidatus Erwinia dacicola</name>
    <dbReference type="NCBI Taxonomy" id="252393"/>
    <lineage>
        <taxon>Bacteria</taxon>
        <taxon>Pseudomonadati</taxon>
        <taxon>Pseudomonadota</taxon>
        <taxon>Gammaproteobacteria</taxon>
        <taxon>Enterobacterales</taxon>
        <taxon>Erwiniaceae</taxon>
        <taxon>Erwinia</taxon>
    </lineage>
</organism>
<dbReference type="AlphaFoldDB" id="A0A328TLH1"/>
<name>A0A328TLH1_9GAMM</name>